<keyword evidence="2" id="KW-1185">Reference proteome</keyword>
<dbReference type="AlphaFoldDB" id="A0AAE1MRW8"/>
<name>A0AAE1MRW8_9FABA</name>
<dbReference type="EMBL" id="JAWXYG010000004">
    <property type="protein sequence ID" value="KAK4274240.1"/>
    <property type="molecule type" value="Genomic_DNA"/>
</dbReference>
<reference evidence="1" key="1">
    <citation type="submission" date="2023-10" db="EMBL/GenBank/DDBJ databases">
        <title>Chromosome-level genome of the transformable northern wattle, Acacia crassicarpa.</title>
        <authorList>
            <person name="Massaro I."/>
            <person name="Sinha N.R."/>
            <person name="Poethig S."/>
            <person name="Leichty A.R."/>
        </authorList>
    </citation>
    <scope>NUCLEOTIDE SEQUENCE</scope>
    <source>
        <strain evidence="1">Acra3RX</strain>
        <tissue evidence="1">Leaf</tissue>
    </source>
</reference>
<comment type="caution">
    <text evidence="1">The sequence shown here is derived from an EMBL/GenBank/DDBJ whole genome shotgun (WGS) entry which is preliminary data.</text>
</comment>
<proteinExistence type="predicted"/>
<protein>
    <submittedName>
        <fullName evidence="1">Uncharacterized protein</fullName>
    </submittedName>
</protein>
<dbReference type="Proteomes" id="UP001293593">
    <property type="component" value="Unassembled WGS sequence"/>
</dbReference>
<gene>
    <name evidence="1" type="ORF">QN277_017495</name>
</gene>
<evidence type="ECO:0000313" key="2">
    <source>
        <dbReference type="Proteomes" id="UP001293593"/>
    </source>
</evidence>
<organism evidence="1 2">
    <name type="scientific">Acacia crassicarpa</name>
    <name type="common">northern wattle</name>
    <dbReference type="NCBI Taxonomy" id="499986"/>
    <lineage>
        <taxon>Eukaryota</taxon>
        <taxon>Viridiplantae</taxon>
        <taxon>Streptophyta</taxon>
        <taxon>Embryophyta</taxon>
        <taxon>Tracheophyta</taxon>
        <taxon>Spermatophyta</taxon>
        <taxon>Magnoliopsida</taxon>
        <taxon>eudicotyledons</taxon>
        <taxon>Gunneridae</taxon>
        <taxon>Pentapetalae</taxon>
        <taxon>rosids</taxon>
        <taxon>fabids</taxon>
        <taxon>Fabales</taxon>
        <taxon>Fabaceae</taxon>
        <taxon>Caesalpinioideae</taxon>
        <taxon>mimosoid clade</taxon>
        <taxon>Acacieae</taxon>
        <taxon>Acacia</taxon>
    </lineage>
</organism>
<evidence type="ECO:0000313" key="1">
    <source>
        <dbReference type="EMBL" id="KAK4274240.1"/>
    </source>
</evidence>
<accession>A0AAE1MRW8</accession>
<sequence length="106" mass="11973">MAIDIVHEGKTAPQVDDDGIPKRTGNALTAMTHIYNNRSGSACPAMGDGPTWMDQWNRRYGHFFMHLYAHLQYKYPHPVSSTRNCTYMQAVKSYLGVRMHIACGIV</sequence>